<dbReference type="EMBL" id="JAZAVK010000058">
    <property type="protein sequence ID" value="KAK7427001.1"/>
    <property type="molecule type" value="Genomic_DNA"/>
</dbReference>
<evidence type="ECO:0000259" key="8">
    <source>
        <dbReference type="Pfam" id="PF20979"/>
    </source>
</evidence>
<dbReference type="PANTHER" id="PTHR11587:SF2">
    <property type="entry name" value="ARGININOSUCCINATE SYNTHASE"/>
    <property type="match status" value="1"/>
</dbReference>
<evidence type="ECO:0000313" key="10">
    <source>
        <dbReference type="Proteomes" id="UP001498421"/>
    </source>
</evidence>
<dbReference type="Gene3D" id="3.90.1260.10">
    <property type="entry name" value="Argininosuccinate synthetase, chain A, domain 2"/>
    <property type="match status" value="1"/>
</dbReference>
<gene>
    <name evidence="9" type="ORF">QQZ08_006428</name>
</gene>
<feature type="domain" description="Arginosuccinate synthase C-terminal" evidence="8">
    <location>
        <begin position="2"/>
        <end position="79"/>
    </location>
</feature>
<keyword evidence="3" id="KW-0055">Arginine biosynthesis</keyword>
<dbReference type="InterPro" id="IPR024074">
    <property type="entry name" value="AS_cat/multimer_dom_body"/>
</dbReference>
<evidence type="ECO:0000313" key="9">
    <source>
        <dbReference type="EMBL" id="KAK7427001.1"/>
    </source>
</evidence>
<evidence type="ECO:0000256" key="7">
    <source>
        <dbReference type="ARBA" id="ARBA00022840"/>
    </source>
</evidence>
<evidence type="ECO:0000256" key="4">
    <source>
        <dbReference type="ARBA" id="ARBA00022598"/>
    </source>
</evidence>
<dbReference type="SUPFAM" id="SSF69864">
    <property type="entry name" value="Argininosuccinate synthetase, C-terminal domain"/>
    <property type="match status" value="1"/>
</dbReference>
<accession>A0ABR1I0P7</accession>
<protein>
    <recommendedName>
        <fullName evidence="2">argininosuccinate synthase</fullName>
        <ecNumber evidence="2">6.3.4.5</ecNumber>
    </recommendedName>
</protein>
<keyword evidence="6" id="KW-0547">Nucleotide-binding</keyword>
<reference evidence="9 10" key="1">
    <citation type="journal article" date="2025" name="Microbiol. Resour. Announc.">
        <title>Draft genome sequences for Neonectria magnoliae and Neonectria punicea, canker pathogens of Liriodendron tulipifera and Acer saccharum in West Virginia.</title>
        <authorList>
            <person name="Petronek H.M."/>
            <person name="Kasson M.T."/>
            <person name="Metheny A.M."/>
            <person name="Stauder C.M."/>
            <person name="Lovett B."/>
            <person name="Lynch S.C."/>
            <person name="Garnas J.R."/>
            <person name="Kasson L.R."/>
            <person name="Stajich J.E."/>
        </authorList>
    </citation>
    <scope>NUCLEOTIDE SEQUENCE [LARGE SCALE GENOMIC DNA]</scope>
    <source>
        <strain evidence="9 10">NRRL 64651</strain>
    </source>
</reference>
<dbReference type="Pfam" id="PF20979">
    <property type="entry name" value="Arginosuc_syn_C"/>
    <property type="match status" value="1"/>
</dbReference>
<dbReference type="PANTHER" id="PTHR11587">
    <property type="entry name" value="ARGININOSUCCINATE SYNTHASE"/>
    <property type="match status" value="1"/>
</dbReference>
<keyword evidence="4" id="KW-0436">Ligase</keyword>
<keyword evidence="5" id="KW-0028">Amino-acid biosynthesis</keyword>
<comment type="caution">
    <text evidence="9">The sequence shown here is derived from an EMBL/GenBank/DDBJ whole genome shotgun (WGS) entry which is preliminary data.</text>
</comment>
<proteinExistence type="predicted"/>
<evidence type="ECO:0000256" key="1">
    <source>
        <dbReference type="ARBA" id="ARBA00004967"/>
    </source>
</evidence>
<keyword evidence="10" id="KW-1185">Reference proteome</keyword>
<organism evidence="9 10">
    <name type="scientific">Neonectria magnoliae</name>
    <dbReference type="NCBI Taxonomy" id="2732573"/>
    <lineage>
        <taxon>Eukaryota</taxon>
        <taxon>Fungi</taxon>
        <taxon>Dikarya</taxon>
        <taxon>Ascomycota</taxon>
        <taxon>Pezizomycotina</taxon>
        <taxon>Sordariomycetes</taxon>
        <taxon>Hypocreomycetidae</taxon>
        <taxon>Hypocreales</taxon>
        <taxon>Nectriaceae</taxon>
        <taxon>Neonectria</taxon>
    </lineage>
</organism>
<dbReference type="Proteomes" id="UP001498421">
    <property type="component" value="Unassembled WGS sequence"/>
</dbReference>
<dbReference type="InterPro" id="IPR001518">
    <property type="entry name" value="Arginosuc_synth"/>
</dbReference>
<evidence type="ECO:0000256" key="5">
    <source>
        <dbReference type="ARBA" id="ARBA00022605"/>
    </source>
</evidence>
<dbReference type="EC" id="6.3.4.5" evidence="2"/>
<evidence type="ECO:0000256" key="3">
    <source>
        <dbReference type="ARBA" id="ARBA00022571"/>
    </source>
</evidence>
<dbReference type="InterPro" id="IPR048268">
    <property type="entry name" value="Arginosuc_syn_C"/>
</dbReference>
<sequence length="96" mass="10469">MDGMYFSTERELLDNSIVFSQRHVEGKVDMMLYKGGAYVLGRSSEPSNLYSETEASMDSQGGFSPDISGFNAIQAIQLEKDGAAKIQQGEPLARGL</sequence>
<comment type="pathway">
    <text evidence="1">Amino-acid biosynthesis; L-arginine biosynthesis; L-arginine from L-ornithine and carbamoyl phosphate: step 2/3.</text>
</comment>
<evidence type="ECO:0000256" key="6">
    <source>
        <dbReference type="ARBA" id="ARBA00022741"/>
    </source>
</evidence>
<keyword evidence="7" id="KW-0067">ATP-binding</keyword>
<evidence type="ECO:0000256" key="2">
    <source>
        <dbReference type="ARBA" id="ARBA00012286"/>
    </source>
</evidence>
<name>A0ABR1I0P7_9HYPO</name>